<gene>
    <name evidence="2" type="ORF">DD666_13645</name>
</gene>
<dbReference type="Proteomes" id="UP000264036">
    <property type="component" value="Unassembled WGS sequence"/>
</dbReference>
<evidence type="ECO:0000313" key="2">
    <source>
        <dbReference type="EMBL" id="HBP30448.1"/>
    </source>
</evidence>
<protein>
    <submittedName>
        <fullName evidence="2">CcoQ/FixQ family Cbb3-type cytochrome c oxidase assembly chaperone</fullName>
    </submittedName>
</protein>
<sequence length="56" mass="6280">MDIVIGIMTIVSIMTFFGIIAWAWSRHRVSDNEQAAHLPFAVPDEATTTRGEGYKK</sequence>
<proteinExistence type="predicted"/>
<evidence type="ECO:0000313" key="3">
    <source>
        <dbReference type="Proteomes" id="UP000264036"/>
    </source>
</evidence>
<reference evidence="2 3" key="1">
    <citation type="journal article" date="2018" name="Nat. Biotechnol.">
        <title>A standardized bacterial taxonomy based on genome phylogeny substantially revises the tree of life.</title>
        <authorList>
            <person name="Parks D.H."/>
            <person name="Chuvochina M."/>
            <person name="Waite D.W."/>
            <person name="Rinke C."/>
            <person name="Skarshewski A."/>
            <person name="Chaumeil P.A."/>
            <person name="Hugenholtz P."/>
        </authorList>
    </citation>
    <scope>NUCLEOTIDE SEQUENCE [LARGE SCALE GENOMIC DNA]</scope>
    <source>
        <strain evidence="2">UBA10707</strain>
    </source>
</reference>
<feature type="transmembrane region" description="Helical" evidence="1">
    <location>
        <begin position="6"/>
        <end position="24"/>
    </location>
</feature>
<dbReference type="AlphaFoldDB" id="A0A356LI45"/>
<name>A0A356LI45_9BURK</name>
<comment type="caution">
    <text evidence="2">The sequence shown here is derived from an EMBL/GenBank/DDBJ whole genome shotgun (WGS) entry which is preliminary data.</text>
</comment>
<keyword evidence="1" id="KW-0812">Transmembrane</keyword>
<dbReference type="EMBL" id="DOEK01000029">
    <property type="protein sequence ID" value="HBP30448.1"/>
    <property type="molecule type" value="Genomic_DNA"/>
</dbReference>
<accession>A0A356LI45</accession>
<keyword evidence="1" id="KW-1133">Transmembrane helix</keyword>
<keyword evidence="1" id="KW-0472">Membrane</keyword>
<evidence type="ECO:0000256" key="1">
    <source>
        <dbReference type="SAM" id="Phobius"/>
    </source>
</evidence>
<organism evidence="2 3">
    <name type="scientific">Advenella kashmirensis</name>
    <dbReference type="NCBI Taxonomy" id="310575"/>
    <lineage>
        <taxon>Bacteria</taxon>
        <taxon>Pseudomonadati</taxon>
        <taxon>Pseudomonadota</taxon>
        <taxon>Betaproteobacteria</taxon>
        <taxon>Burkholderiales</taxon>
        <taxon>Alcaligenaceae</taxon>
    </lineage>
</organism>